<gene>
    <name evidence="1" type="ORF">OL231_00730</name>
</gene>
<proteinExistence type="predicted"/>
<evidence type="ECO:0000313" key="2">
    <source>
        <dbReference type="Proteomes" id="UP001163262"/>
    </source>
</evidence>
<dbReference type="EMBL" id="CP110230">
    <property type="protein sequence ID" value="UZD41091.1"/>
    <property type="molecule type" value="Genomic_DNA"/>
</dbReference>
<accession>A0AA46W808</accession>
<sequence length="57" mass="6816">MQQQSQQTLAPIQSEAQRELYRRLREFSKAVQRSKDRSQIRQEQQQVAPKTLLPMVF</sequence>
<reference evidence="1" key="1">
    <citation type="submission" date="2022-10" db="EMBL/GenBank/DDBJ databases">
        <title>Complete genome sequence of Capnocytophaga ochracea KCOM 2812 isolated from actinomycosis lesion.</title>
        <authorList>
            <person name="Kook J.-K."/>
            <person name="Park S.-N."/>
            <person name="Lim Y.K."/>
        </authorList>
    </citation>
    <scope>NUCLEOTIDE SEQUENCE</scope>
    <source>
        <strain evidence="1">KCOM 28121</strain>
    </source>
</reference>
<evidence type="ECO:0000313" key="1">
    <source>
        <dbReference type="EMBL" id="UZD41091.1"/>
    </source>
</evidence>
<dbReference type="RefSeq" id="WP_255493800.1">
    <property type="nucleotide sequence ID" value="NZ_CP110230.1"/>
</dbReference>
<name>A0AA46W808_CAPOC</name>
<dbReference type="AlphaFoldDB" id="A0AA46W808"/>
<dbReference type="Proteomes" id="UP001163262">
    <property type="component" value="Chromosome"/>
</dbReference>
<organism evidence="1 2">
    <name type="scientific">Capnocytophaga ochracea</name>
    <dbReference type="NCBI Taxonomy" id="1018"/>
    <lineage>
        <taxon>Bacteria</taxon>
        <taxon>Pseudomonadati</taxon>
        <taxon>Bacteroidota</taxon>
        <taxon>Flavobacteriia</taxon>
        <taxon>Flavobacteriales</taxon>
        <taxon>Flavobacteriaceae</taxon>
        <taxon>Capnocytophaga</taxon>
    </lineage>
</organism>
<protein>
    <submittedName>
        <fullName evidence="1">Uncharacterized protein</fullName>
    </submittedName>
</protein>